<keyword evidence="4" id="KW-1185">Reference proteome</keyword>
<dbReference type="EMBL" id="AAFI02000129">
    <property type="protein sequence ID" value="EAL62948.1"/>
    <property type="molecule type" value="Genomic_DNA"/>
</dbReference>
<dbReference type="SMR" id="Q54I59"/>
<keyword evidence="2" id="KW-0732">Signal</keyword>
<dbReference type="InParanoid" id="Q54I59"/>
<evidence type="ECO:0000313" key="4">
    <source>
        <dbReference type="Proteomes" id="UP000002195"/>
    </source>
</evidence>
<feature type="signal peptide" evidence="2">
    <location>
        <begin position="1"/>
        <end position="25"/>
    </location>
</feature>
<reference evidence="3 4" key="1">
    <citation type="journal article" date="2005" name="Nature">
        <title>The genome of the social amoeba Dictyostelium discoideum.</title>
        <authorList>
            <consortium name="The Dictyostelium discoideum Sequencing Consortium"/>
            <person name="Eichinger L."/>
            <person name="Pachebat J.A."/>
            <person name="Glockner G."/>
            <person name="Rajandream M.A."/>
            <person name="Sucgang R."/>
            <person name="Berriman M."/>
            <person name="Song J."/>
            <person name="Olsen R."/>
            <person name="Szafranski K."/>
            <person name="Xu Q."/>
            <person name="Tunggal B."/>
            <person name="Kummerfeld S."/>
            <person name="Madera M."/>
            <person name="Konfortov B.A."/>
            <person name="Rivero F."/>
            <person name="Bankier A.T."/>
            <person name="Lehmann R."/>
            <person name="Hamlin N."/>
            <person name="Davies R."/>
            <person name="Gaudet P."/>
            <person name="Fey P."/>
            <person name="Pilcher K."/>
            <person name="Chen G."/>
            <person name="Saunders D."/>
            <person name="Sodergren E."/>
            <person name="Davis P."/>
            <person name="Kerhornou A."/>
            <person name="Nie X."/>
            <person name="Hall N."/>
            <person name="Anjard C."/>
            <person name="Hemphill L."/>
            <person name="Bason N."/>
            <person name="Farbrother P."/>
            <person name="Desany B."/>
            <person name="Just E."/>
            <person name="Morio T."/>
            <person name="Rost R."/>
            <person name="Churcher C."/>
            <person name="Cooper J."/>
            <person name="Haydock S."/>
            <person name="van Driessche N."/>
            <person name="Cronin A."/>
            <person name="Goodhead I."/>
            <person name="Muzny D."/>
            <person name="Mourier T."/>
            <person name="Pain A."/>
            <person name="Lu M."/>
            <person name="Harper D."/>
            <person name="Lindsay R."/>
            <person name="Hauser H."/>
            <person name="James K."/>
            <person name="Quiles M."/>
            <person name="Madan Babu M."/>
            <person name="Saito T."/>
            <person name="Buchrieser C."/>
            <person name="Wardroper A."/>
            <person name="Felder M."/>
            <person name="Thangavelu M."/>
            <person name="Johnson D."/>
            <person name="Knights A."/>
            <person name="Loulseged H."/>
            <person name="Mungall K."/>
            <person name="Oliver K."/>
            <person name="Price C."/>
            <person name="Quail M.A."/>
            <person name="Urushihara H."/>
            <person name="Hernandez J."/>
            <person name="Rabbinowitsch E."/>
            <person name="Steffen D."/>
            <person name="Sanders M."/>
            <person name="Ma J."/>
            <person name="Kohara Y."/>
            <person name="Sharp S."/>
            <person name="Simmonds M."/>
            <person name="Spiegler S."/>
            <person name="Tivey A."/>
            <person name="Sugano S."/>
            <person name="White B."/>
            <person name="Walker D."/>
            <person name="Woodward J."/>
            <person name="Winckler T."/>
            <person name="Tanaka Y."/>
            <person name="Shaulsky G."/>
            <person name="Schleicher M."/>
            <person name="Weinstock G."/>
            <person name="Rosenthal A."/>
            <person name="Cox E.C."/>
            <person name="Chisholm R.L."/>
            <person name="Gibbs R."/>
            <person name="Loomis W.F."/>
            <person name="Platzer M."/>
            <person name="Kay R.R."/>
            <person name="Williams J."/>
            <person name="Dear P.H."/>
            <person name="Noegel A.A."/>
            <person name="Barrell B."/>
            <person name="Kuspa A."/>
        </authorList>
    </citation>
    <scope>NUCLEOTIDE SEQUENCE [LARGE SCALE GENOMIC DNA]</scope>
    <source>
        <strain evidence="3 4">AX4</strain>
    </source>
</reference>
<proteinExistence type="predicted"/>
<dbReference type="GeneID" id="8626903"/>
<dbReference type="PaxDb" id="44689-DDB0188200"/>
<dbReference type="AlphaFoldDB" id="Q54I59"/>
<accession>Q54I59</accession>
<evidence type="ECO:0000256" key="2">
    <source>
        <dbReference type="SAM" id="SignalP"/>
    </source>
</evidence>
<evidence type="ECO:0000313" key="3">
    <source>
        <dbReference type="EMBL" id="EAL62948.1"/>
    </source>
</evidence>
<dbReference type="eggNOG" id="ENOG502RIIQ">
    <property type="taxonomic scope" value="Eukaryota"/>
</dbReference>
<dbReference type="KEGG" id="ddi:DDB_G0288987"/>
<sequence length="709" mass="79632">MIKFLKFSLLLILITLSFHINNVVCMYCSPIEMDCSKSKPCNFNQKSIWPTNKVPTNETCDLLKFSGENSYYVIDKNINIPNIDLLNGVTVHFKISNDNSTQSLDQLNIQNLKVNGANLIIELNNYNNNKNNNNNNNDNSKIGLIKQLQCEIDNSTINIINSEIKFQIIDLNTEAITVNVENSKLQLIGSGNESDEKFRFEPRLTLKSTIMDIEFMSIINDPTCYFSNGIKSYSHDSSVSIKGNCVLHKESEFVDLSISGVGFTIAESSNVIVNGKFNSDPEDGAFKIESKSSIRFQAPIDNKDEENDSDDDDSSTFILNKNLKVGNIKLLNSENSQIIIGSDKEVDNFEFINVEISNIIGGKIQLENSVREKITLSNLENTIIQTDIGNQIIIKNSIITSITDRGSNGNSSDSSTSLTFRNENSIVKGIDISKSLVYIDSESTVTFMNDSMVRINDQHSKMDIRGDLIFKSNSSLLMDRNKNARLTLFNGAMITLDNSTIQCYNLTLNGGVLSVVGGAQSTLDLSDSLLLNGNATLLISNINSDLLLNKLVVKGDLKIYSKQSLIRFDRLGRISPHLLIDGDCLFNGDLEIYFNPNIEYHSEYHILKCESGRYSNQFISTKIFLNNSLISSSSYQIEQTDAIYLITEEIEEDEVEKTLNGWTLFTVICITAFAVLIISFYLFYKKKFRKQNNHYLPVELTEIDNNNNN</sequence>
<comment type="caution">
    <text evidence="3">The sequence shown here is derived from an EMBL/GenBank/DDBJ whole genome shotgun (WGS) entry which is preliminary data.</text>
</comment>
<dbReference type="HOGENOM" id="CLU_389551_0_0_1"/>
<name>Q54I59_DICDI</name>
<dbReference type="RefSeq" id="XP_636451.1">
    <property type="nucleotide sequence ID" value="XM_631359.1"/>
</dbReference>
<protein>
    <submittedName>
        <fullName evidence="3">Uncharacterized protein</fullName>
    </submittedName>
</protein>
<organism evidence="3 4">
    <name type="scientific">Dictyostelium discoideum</name>
    <name type="common">Social amoeba</name>
    <dbReference type="NCBI Taxonomy" id="44689"/>
    <lineage>
        <taxon>Eukaryota</taxon>
        <taxon>Amoebozoa</taxon>
        <taxon>Evosea</taxon>
        <taxon>Eumycetozoa</taxon>
        <taxon>Dictyostelia</taxon>
        <taxon>Dictyosteliales</taxon>
        <taxon>Dictyosteliaceae</taxon>
        <taxon>Dictyostelium</taxon>
    </lineage>
</organism>
<keyword evidence="1" id="KW-1133">Transmembrane helix</keyword>
<keyword evidence="1" id="KW-0812">Transmembrane</keyword>
<dbReference type="dictyBase" id="DDB_G0288987"/>
<dbReference type="VEuPathDB" id="AmoebaDB:DDB_G0288987"/>
<feature type="transmembrane region" description="Helical" evidence="1">
    <location>
        <begin position="662"/>
        <end position="684"/>
    </location>
</feature>
<feature type="chain" id="PRO_5005696488" evidence="2">
    <location>
        <begin position="26"/>
        <end position="709"/>
    </location>
</feature>
<gene>
    <name evidence="3" type="ORF">DDB_G0288987</name>
</gene>
<dbReference type="Proteomes" id="UP000002195">
    <property type="component" value="Unassembled WGS sequence"/>
</dbReference>
<keyword evidence="1" id="KW-0472">Membrane</keyword>
<evidence type="ECO:0000256" key="1">
    <source>
        <dbReference type="SAM" id="Phobius"/>
    </source>
</evidence>